<keyword evidence="2" id="KW-1185">Reference proteome</keyword>
<reference evidence="1 2" key="1">
    <citation type="submission" date="2024-07" db="EMBL/GenBank/DDBJ databases">
        <title>Section-level genome sequencing and comparative genomics of Aspergillus sections Usti and Cavernicolus.</title>
        <authorList>
            <consortium name="Lawrence Berkeley National Laboratory"/>
            <person name="Nybo J.L."/>
            <person name="Vesth T.C."/>
            <person name="Theobald S."/>
            <person name="Frisvad J.C."/>
            <person name="Larsen T.O."/>
            <person name="Kjaerboelling I."/>
            <person name="Rothschild-Mancinelli K."/>
            <person name="Lyhne E.K."/>
            <person name="Kogle M.E."/>
            <person name="Barry K."/>
            <person name="Clum A."/>
            <person name="Na H."/>
            <person name="Ledsgaard L."/>
            <person name="Lin J."/>
            <person name="Lipzen A."/>
            <person name="Kuo A."/>
            <person name="Riley R."/>
            <person name="Mondo S."/>
            <person name="LaButti K."/>
            <person name="Haridas S."/>
            <person name="Pangalinan J."/>
            <person name="Salamov A.A."/>
            <person name="Simmons B.A."/>
            <person name="Magnuson J.K."/>
            <person name="Chen J."/>
            <person name="Drula E."/>
            <person name="Henrissat B."/>
            <person name="Wiebenga A."/>
            <person name="Lubbers R.J."/>
            <person name="Gomes A.C."/>
            <person name="Macurrencykelacurrency M.R."/>
            <person name="Stajich J."/>
            <person name="Grigoriev I.V."/>
            <person name="Mortensen U.H."/>
            <person name="De vries R.P."/>
            <person name="Baker S.E."/>
            <person name="Andersen M.R."/>
        </authorList>
    </citation>
    <scope>NUCLEOTIDE SEQUENCE [LARGE SCALE GENOMIC DNA]</scope>
    <source>
        <strain evidence="1 2">CBS 756.74</strain>
    </source>
</reference>
<dbReference type="GeneID" id="98159953"/>
<protein>
    <submittedName>
        <fullName evidence="1">Uncharacterized protein</fullName>
    </submittedName>
</protein>
<dbReference type="Proteomes" id="UP001610444">
    <property type="component" value="Unassembled WGS sequence"/>
</dbReference>
<gene>
    <name evidence="1" type="ORF">BJX68DRAFT_263837</name>
</gene>
<name>A0ABR4KVN6_9EURO</name>
<dbReference type="EMBL" id="JBFXLR010000008">
    <property type="protein sequence ID" value="KAL2856356.1"/>
    <property type="molecule type" value="Genomic_DNA"/>
</dbReference>
<evidence type="ECO:0000313" key="2">
    <source>
        <dbReference type="Proteomes" id="UP001610444"/>
    </source>
</evidence>
<comment type="caution">
    <text evidence="1">The sequence shown here is derived from an EMBL/GenBank/DDBJ whole genome shotgun (WGS) entry which is preliminary data.</text>
</comment>
<sequence length="194" mass="22275">MAGAHQSQYQTLIEDWPFIGGYEISRDLYSIGEYLSIDLAEQWGTLVNLCRQTTDKDVYHLMFQLGMIAFREDIDVRILRVIVSFFIFPELQSLVFPQYWSFVGFKKDEKPTTDGLLPIIRISYQPSRSTNLLKKGKVSNENTKIGNNEDCEKEGLELAEMLVRQWPCAQPSVHGFEAACIDISQAMEALLPEW</sequence>
<proteinExistence type="predicted"/>
<dbReference type="RefSeq" id="XP_070902514.1">
    <property type="nucleotide sequence ID" value="XM_071044789.1"/>
</dbReference>
<organism evidence="1 2">
    <name type="scientific">Aspergillus pseudodeflectus</name>
    <dbReference type="NCBI Taxonomy" id="176178"/>
    <lineage>
        <taxon>Eukaryota</taxon>
        <taxon>Fungi</taxon>
        <taxon>Dikarya</taxon>
        <taxon>Ascomycota</taxon>
        <taxon>Pezizomycotina</taxon>
        <taxon>Eurotiomycetes</taxon>
        <taxon>Eurotiomycetidae</taxon>
        <taxon>Eurotiales</taxon>
        <taxon>Aspergillaceae</taxon>
        <taxon>Aspergillus</taxon>
        <taxon>Aspergillus subgen. Nidulantes</taxon>
    </lineage>
</organism>
<evidence type="ECO:0000313" key="1">
    <source>
        <dbReference type="EMBL" id="KAL2856356.1"/>
    </source>
</evidence>
<accession>A0ABR4KVN6</accession>